<evidence type="ECO:0000313" key="2">
    <source>
        <dbReference type="Proteomes" id="UP000092698"/>
    </source>
</evidence>
<sequence>MTIANRPADASADPAQLALQALAWALEEERRAQRLLDLTGLTPDDLRTRLDTAAVQGAILDFLMAHEPDLLAAAAAMGVEPAAIPAARERIDR</sequence>
<protein>
    <recommendedName>
        <fullName evidence="3">DUF3572 domain-containing protein</fullName>
    </recommendedName>
</protein>
<dbReference type="InterPro" id="IPR021955">
    <property type="entry name" value="DUF3572"/>
</dbReference>
<evidence type="ECO:0000313" key="1">
    <source>
        <dbReference type="EMBL" id="ANU06581.1"/>
    </source>
</evidence>
<dbReference type="Pfam" id="PF12096">
    <property type="entry name" value="DUF3572"/>
    <property type="match status" value="1"/>
</dbReference>
<organism evidence="1 2">
    <name type="scientific">Paraurantiacibacter namhicola</name>
    <dbReference type="NCBI Taxonomy" id="645517"/>
    <lineage>
        <taxon>Bacteria</taxon>
        <taxon>Pseudomonadati</taxon>
        <taxon>Pseudomonadota</taxon>
        <taxon>Alphaproteobacteria</taxon>
        <taxon>Sphingomonadales</taxon>
        <taxon>Erythrobacteraceae</taxon>
        <taxon>Paraurantiacibacter</taxon>
    </lineage>
</organism>
<accession>A0A1C7D5I0</accession>
<keyword evidence="2" id="KW-1185">Reference proteome</keyword>
<dbReference type="AlphaFoldDB" id="A0A1C7D5I0"/>
<reference evidence="1 2" key="1">
    <citation type="submission" date="2016-07" db="EMBL/GenBank/DDBJ databases">
        <title>Complete genome sequence of Altererythrobacter namhicola JCM 16345T, containing esterase-encoding genes.</title>
        <authorList>
            <person name="Cheng H."/>
            <person name="Wu Y.-H."/>
            <person name="Jian S.-L."/>
            <person name="Huo Y.-Y."/>
            <person name="Wang C.-S."/>
            <person name="Xu X.-W."/>
        </authorList>
    </citation>
    <scope>NUCLEOTIDE SEQUENCE [LARGE SCALE GENOMIC DNA]</scope>
    <source>
        <strain evidence="1 2">JCM 16345</strain>
    </source>
</reference>
<evidence type="ECO:0008006" key="3">
    <source>
        <dbReference type="Google" id="ProtNLM"/>
    </source>
</evidence>
<proteinExistence type="predicted"/>
<dbReference type="RefSeq" id="WP_067784959.1">
    <property type="nucleotide sequence ID" value="NZ_CP016545.1"/>
</dbReference>
<dbReference type="STRING" id="645517.A6F65_00254"/>
<name>A0A1C7D5I0_9SPHN</name>
<dbReference type="KEGG" id="anh:A6F65_00254"/>
<dbReference type="Proteomes" id="UP000092698">
    <property type="component" value="Chromosome"/>
</dbReference>
<dbReference type="EMBL" id="CP016545">
    <property type="protein sequence ID" value="ANU06581.1"/>
    <property type="molecule type" value="Genomic_DNA"/>
</dbReference>
<gene>
    <name evidence="1" type="ORF">A6F65_00254</name>
</gene>